<reference evidence="2 3" key="1">
    <citation type="journal article" date="2018" name="Genome Biol. Evol.">
        <title>Multiple Roots of Fruiting Body Formation in Amoebozoa.</title>
        <authorList>
            <person name="Hillmann F."/>
            <person name="Forbes G."/>
            <person name="Novohradska S."/>
            <person name="Ferling I."/>
            <person name="Riege K."/>
            <person name="Groth M."/>
            <person name="Westermann M."/>
            <person name="Marz M."/>
            <person name="Spaller T."/>
            <person name="Winckler T."/>
            <person name="Schaap P."/>
            <person name="Glockner G."/>
        </authorList>
    </citation>
    <scope>NUCLEOTIDE SEQUENCE [LARGE SCALE GENOMIC DNA]</scope>
    <source>
        <strain evidence="2 3">Jena</strain>
    </source>
</reference>
<dbReference type="InterPro" id="IPR050343">
    <property type="entry name" value="RsuA_PseudoU_synthase"/>
</dbReference>
<dbReference type="EMBL" id="MDYQ01000130">
    <property type="protein sequence ID" value="PRP81081.1"/>
    <property type="molecule type" value="Genomic_DNA"/>
</dbReference>
<organism evidence="2 3">
    <name type="scientific">Planoprotostelium fungivorum</name>
    <dbReference type="NCBI Taxonomy" id="1890364"/>
    <lineage>
        <taxon>Eukaryota</taxon>
        <taxon>Amoebozoa</taxon>
        <taxon>Evosea</taxon>
        <taxon>Variosea</taxon>
        <taxon>Cavosteliida</taxon>
        <taxon>Cavosteliaceae</taxon>
        <taxon>Planoprotostelium</taxon>
    </lineage>
</organism>
<proteinExistence type="predicted"/>
<dbReference type="SUPFAM" id="SSF55120">
    <property type="entry name" value="Pseudouridine synthase"/>
    <property type="match status" value="1"/>
</dbReference>
<dbReference type="Gene3D" id="3.30.70.1560">
    <property type="entry name" value="Alpha-L RNA-binding motif"/>
    <property type="match status" value="1"/>
</dbReference>
<dbReference type="InterPro" id="IPR042092">
    <property type="entry name" value="PsdUridine_s_RsuA/RluB/E/F_cat"/>
</dbReference>
<dbReference type="InterPro" id="IPR020094">
    <property type="entry name" value="TruA/RsuA/RluB/E/F_N"/>
</dbReference>
<evidence type="ECO:0000313" key="2">
    <source>
        <dbReference type="EMBL" id="PRP81081.1"/>
    </source>
</evidence>
<dbReference type="Proteomes" id="UP000241769">
    <property type="component" value="Unassembled WGS sequence"/>
</dbReference>
<evidence type="ECO:0000313" key="3">
    <source>
        <dbReference type="Proteomes" id="UP000241769"/>
    </source>
</evidence>
<protein>
    <submittedName>
        <fullName evidence="2">Pseudouridine synthase</fullName>
    </submittedName>
</protein>
<name>A0A2P6NAV3_9EUKA</name>
<dbReference type="GO" id="GO:0009982">
    <property type="term" value="F:pseudouridine synthase activity"/>
    <property type="evidence" value="ECO:0007669"/>
    <property type="project" value="InterPro"/>
</dbReference>
<keyword evidence="3" id="KW-1185">Reference proteome</keyword>
<dbReference type="GO" id="GO:0001522">
    <property type="term" value="P:pseudouridine synthesis"/>
    <property type="evidence" value="ECO:0007669"/>
    <property type="project" value="InterPro"/>
</dbReference>
<accession>A0A2P6NAV3</accession>
<dbReference type="PANTHER" id="PTHR47683">
    <property type="entry name" value="PSEUDOURIDINE SYNTHASE FAMILY PROTEIN-RELATED"/>
    <property type="match status" value="1"/>
</dbReference>
<gene>
    <name evidence="2" type="ORF">PROFUN_11195</name>
</gene>
<keyword evidence="1" id="KW-0413">Isomerase</keyword>
<sequence>MALETWTVDTNQIPLRLRKYMSLHTFLSNKQIRDAWMSGSLEVVTPEGSQEPPLEDLIGLRSIVFPDSDVILLNKQPILPIPPQERPKDVFILHKPAGYESSVGESEEETKTVSHWLKDLPAGCVPVDVETSGLLLLTNDHDLNHSVRKSGNTVDKKIDQDDASVRRLLEGIPLHDGIAKALSVSILSSITLTRRVKTERGIHGGYRDIERECTVLSLRIKEGRKHIVRKMAKGAGLKLLHLHRHSIGDVMCPKQEGSVIRLDTIDIERLWERSGGRGQVDESRVKALRKIVHRTRERGTYYVRLEEWFRDKGVPLRSDTNTIDATSSSYSFSID</sequence>
<dbReference type="AlphaFoldDB" id="A0A2P6NAV3"/>
<dbReference type="Gene3D" id="3.30.70.580">
    <property type="entry name" value="Pseudouridine synthase I, catalytic domain, N-terminal subdomain"/>
    <property type="match status" value="1"/>
</dbReference>
<dbReference type="PANTHER" id="PTHR47683:SF2">
    <property type="entry name" value="RNA-BINDING S4 DOMAIN-CONTAINING PROTEIN"/>
    <property type="match status" value="1"/>
</dbReference>
<dbReference type="InterPro" id="IPR020103">
    <property type="entry name" value="PsdUridine_synth_cat_dom_sf"/>
</dbReference>
<dbReference type="GO" id="GO:0003723">
    <property type="term" value="F:RNA binding"/>
    <property type="evidence" value="ECO:0007669"/>
    <property type="project" value="InterPro"/>
</dbReference>
<dbReference type="InParanoid" id="A0A2P6NAV3"/>
<comment type="caution">
    <text evidence="2">The sequence shown here is derived from an EMBL/GenBank/DDBJ whole genome shotgun (WGS) entry which is preliminary data.</text>
</comment>
<evidence type="ECO:0000256" key="1">
    <source>
        <dbReference type="ARBA" id="ARBA00023235"/>
    </source>
</evidence>